<dbReference type="EMBL" id="BK064844">
    <property type="protein sequence ID" value="DBA59406.1"/>
    <property type="molecule type" value="Genomic_DNA"/>
</dbReference>
<feature type="compositionally biased region" description="Pro residues" evidence="1">
    <location>
        <begin position="1204"/>
        <end position="1219"/>
    </location>
</feature>
<proteinExistence type="predicted"/>
<sequence length="1254" mass="139552">MALEISQWNFVTDHLVIPDEAVPLYLFFSKKDLLNPHTGELGFGNLQGFQRQLFKLFCWLTSTFKGEVLLCYLEQIFISTQVKQLSPALRCSLSSDVVVIFLLKKAEMTGDTAEFGFLHDILAENDISDTVRFKDRVLHAVKKFIAHHMMLISKEVLYTSPNAVDKMDDIVDMVDWSTCNYKAGEVKRKVVEMYGGCLYRTVSQPEYEKYTALTILSAAARYFLGGDADHSSLSVDPDFAIWGAISKFFDPGASPLLAAALADLKGSPCIRFLEGLATAPRGSHDTSEVLLFRYDLMDLFCVRNFRAFEGVPLLGYPFAGDTPVKTLEDFAQMSIKTGTYTNTIPPTHIDRFSFKLLFPHLAGIRGMVDEIDQSRLISGRKAALDVKIELFKNILIKNSSKITVDPITDIYGNIKKMLSRNAPPGLAMAGPTNLGFVCGVSAPDTAPRVWDNHMLRTLFVEHLGVTRCSQATLEFSYIIHNTAPRWKLNRIMIVNHTRPGQGKTFTNEVLMALFAEVGGIFEELSNFTTTSFKYTPRCISKVMLMDDVGFTPEQQKMIAREDNIVQNHFKCMLDKGYTNNNVTQWNQQKQNYNSNKIISIQNTGFIWNTNTLAPFGGALKDRSLILGPEPLTRAITKGGLEITKRVADAGLGELAKKLFLRQHLIQTIIYTLTDDVGVHQQHVGFLRKVIGVFEATYPSFKQSQGSLMRDDFKILEMALADALRLALSTVLDLWIPPWTEIPEEQPGETVGQFMDRLNVARLVAVGDMTLSSIVVETVAQLNAFLPSSIVQMAATMFNQETVGQFMDRLNVARLVAVGDMTLSSIVVETVAQLNAFLPSSIVQMAATMFNQETGTVINRVCEFLDNALRHKKLTMSLNDDGTLRLNNPAMLDGNFEGDLHLFKAAKSIMVQKNVSGETALLVTGFTSKDKLITGLHMDGGVIIELFKTHNPRIFERLWGDLMGVFAEDPEAESARYIPGDTLLQNILTVCATSGERGLYAEPGDRFLVNRIFRGLHMEILRRELAERNPPAEDGFIDLGGADLKMDFSNHGLGSGRICAEDMLSSEGTRVSERFLRAVFQPPAIRRFSASYINNEALMREFTHCRATTFAMGNVIKVCRSRTEGVSGTGWEYALARDVYSKYAPGVGAVDRVRDVSTHMTRYLCSTRAVDDLAADDPYFAFLRGTATGMSHEAFYGGSRVTYDTPPPSGNTPRPSPLSNPPSVQAPGTRKRRKLSEDTADLVLKIQRKLQETPS</sequence>
<name>A0AB33V6L7_9VIRU</name>
<reference evidence="2" key="2">
    <citation type="journal article" date="2024" name="Virology">
        <title>Novel viruses discovered in metatranscriptomic analysis of farmed barramundi in Asia and Australia.</title>
        <authorList>
            <person name="Mercer L.K."/>
            <person name="Harding E.F."/>
            <person name="Sridhar T."/>
            <person name="White P.A."/>
        </authorList>
    </citation>
    <scope>NUCLEOTIDE SEQUENCE</scope>
</reference>
<organism evidence="2">
    <name type="scientific">Latid herpesvirus 1</name>
    <dbReference type="NCBI Taxonomy" id="3096545"/>
    <lineage>
        <taxon>Viruses</taxon>
        <taxon>Duplodnaviria</taxon>
        <taxon>Heunggongvirae</taxon>
        <taxon>Peploviricota</taxon>
        <taxon>Herviviricetes</taxon>
        <taxon>Herpesvirales</taxon>
    </lineage>
</organism>
<evidence type="ECO:0000256" key="1">
    <source>
        <dbReference type="SAM" id="MobiDB-lite"/>
    </source>
</evidence>
<evidence type="ECO:0000313" key="2">
    <source>
        <dbReference type="EMBL" id="DBA59406.1"/>
    </source>
</evidence>
<accession>A0AB33V6L7</accession>
<feature type="region of interest" description="Disordered" evidence="1">
    <location>
        <begin position="1198"/>
        <end position="1239"/>
    </location>
</feature>
<reference evidence="2" key="1">
    <citation type="submission" date="2023-06" db="EMBL/GenBank/DDBJ databases">
        <authorList>
            <person name="Mercer L.K."/>
            <person name="Harding E.F."/>
            <person name="Sridhar T."/>
            <person name="White P.A."/>
        </authorList>
    </citation>
    <scope>NUCLEOTIDE SEQUENCE</scope>
</reference>
<protein>
    <submittedName>
        <fullName evidence="2">Core protein</fullName>
    </submittedName>
</protein>